<keyword evidence="1" id="KW-1133">Transmembrane helix</keyword>
<name>A0A542DVY9_9MICO</name>
<reference evidence="2 3" key="1">
    <citation type="submission" date="2019-06" db="EMBL/GenBank/DDBJ databases">
        <title>Sequencing the genomes of 1000 actinobacteria strains.</title>
        <authorList>
            <person name="Klenk H.-P."/>
        </authorList>
    </citation>
    <scope>NUCLEOTIDE SEQUENCE [LARGE SCALE GENOMIC DNA]</scope>
    <source>
        <strain evidence="2 3">DSM 18607</strain>
    </source>
</reference>
<protein>
    <submittedName>
        <fullName evidence="2">Uncharacterized protein</fullName>
    </submittedName>
</protein>
<dbReference type="Proteomes" id="UP000317893">
    <property type="component" value="Unassembled WGS sequence"/>
</dbReference>
<sequence>MPATRHRHDPPRAALDPEIVAQARRRRRRRRVAAALATMTLVSSISTVAYSFWTNPQTTTTAGSMGLGTVTGAVGVALTGAGSLLIGTSQQVTGTLSNSGTTPVHISQVTFAVASVKDSGGVALPSSSCDPTWFSVTSATVNADVPAGGSLPLTSSMGGSFTLTNLPSTNQDGCKLATVMLSATAS</sequence>
<dbReference type="RefSeq" id="WP_141846147.1">
    <property type="nucleotide sequence ID" value="NZ_BAAAPR010000006.1"/>
</dbReference>
<comment type="caution">
    <text evidence="2">The sequence shown here is derived from an EMBL/GenBank/DDBJ whole genome shotgun (WGS) entry which is preliminary data.</text>
</comment>
<keyword evidence="1" id="KW-0812">Transmembrane</keyword>
<keyword evidence="3" id="KW-1185">Reference proteome</keyword>
<organism evidence="2 3">
    <name type="scientific">Lapillicoccus jejuensis</name>
    <dbReference type="NCBI Taxonomy" id="402171"/>
    <lineage>
        <taxon>Bacteria</taxon>
        <taxon>Bacillati</taxon>
        <taxon>Actinomycetota</taxon>
        <taxon>Actinomycetes</taxon>
        <taxon>Micrococcales</taxon>
        <taxon>Intrasporangiaceae</taxon>
        <taxon>Lapillicoccus</taxon>
    </lineage>
</organism>
<feature type="transmembrane region" description="Helical" evidence="1">
    <location>
        <begin position="65"/>
        <end position="86"/>
    </location>
</feature>
<evidence type="ECO:0000313" key="3">
    <source>
        <dbReference type="Proteomes" id="UP000317893"/>
    </source>
</evidence>
<dbReference type="EMBL" id="VFMN01000001">
    <property type="protein sequence ID" value="TQJ07243.1"/>
    <property type="molecule type" value="Genomic_DNA"/>
</dbReference>
<keyword evidence="1" id="KW-0472">Membrane</keyword>
<feature type="transmembrane region" description="Helical" evidence="1">
    <location>
        <begin position="32"/>
        <end position="53"/>
    </location>
</feature>
<evidence type="ECO:0000256" key="1">
    <source>
        <dbReference type="SAM" id="Phobius"/>
    </source>
</evidence>
<evidence type="ECO:0000313" key="2">
    <source>
        <dbReference type="EMBL" id="TQJ07243.1"/>
    </source>
</evidence>
<accession>A0A542DVY9</accession>
<gene>
    <name evidence="2" type="ORF">FB458_0301</name>
</gene>
<dbReference type="OrthoDB" id="3790885at2"/>
<proteinExistence type="predicted"/>
<dbReference type="AlphaFoldDB" id="A0A542DVY9"/>